<evidence type="ECO:0000313" key="6">
    <source>
        <dbReference type="EMBL" id="QTH73121.1"/>
    </source>
</evidence>
<dbReference type="GO" id="GO:0000976">
    <property type="term" value="F:transcription cis-regulatory region binding"/>
    <property type="evidence" value="ECO:0007669"/>
    <property type="project" value="TreeGrafter"/>
</dbReference>
<evidence type="ECO:0000256" key="3">
    <source>
        <dbReference type="ARBA" id="ARBA00023125"/>
    </source>
</evidence>
<keyword evidence="3" id="KW-0238">DNA-binding</keyword>
<feature type="domain" description="HTH lysR-type" evidence="5">
    <location>
        <begin position="1"/>
        <end position="58"/>
    </location>
</feature>
<gene>
    <name evidence="6" type="ORF">J5O05_20135</name>
</gene>
<reference evidence="6" key="1">
    <citation type="submission" date="2021-03" db="EMBL/GenBank/DDBJ databases">
        <title>Complete Genome of Pseudoalteromonas xiamenensis STKMTI.2, a new potential marine bacterium producing anti-Vibrio compounds.</title>
        <authorList>
            <person name="Handayani D.P."/>
            <person name="Isnansetyo A."/>
            <person name="Istiqomah I."/>
            <person name="Jumina J."/>
        </authorList>
    </citation>
    <scope>NUCLEOTIDE SEQUENCE</scope>
    <source>
        <strain evidence="6">STKMTI.2</strain>
        <plasmid evidence="6">unnamed5</plasmid>
    </source>
</reference>
<dbReference type="SUPFAM" id="SSF46785">
    <property type="entry name" value="Winged helix' DNA-binding domain"/>
    <property type="match status" value="1"/>
</dbReference>
<dbReference type="PANTHER" id="PTHR30126:SF91">
    <property type="entry name" value="LYSR FAMILY TRANSCRIPTIONAL REGULATOR"/>
    <property type="match status" value="1"/>
</dbReference>
<dbReference type="Gene3D" id="3.40.190.290">
    <property type="match status" value="1"/>
</dbReference>
<keyword evidence="6" id="KW-0614">Plasmid</keyword>
<dbReference type="Pfam" id="PF00126">
    <property type="entry name" value="HTH_1"/>
    <property type="match status" value="1"/>
</dbReference>
<name>A0A975HMG7_9GAMM</name>
<dbReference type="AlphaFoldDB" id="A0A975HMG7"/>
<dbReference type="CDD" id="cd05466">
    <property type="entry name" value="PBP2_LTTR_substrate"/>
    <property type="match status" value="1"/>
</dbReference>
<dbReference type="RefSeq" id="WP_208844740.1">
    <property type="nucleotide sequence ID" value="NZ_CP072135.1"/>
</dbReference>
<evidence type="ECO:0000256" key="1">
    <source>
        <dbReference type="ARBA" id="ARBA00009437"/>
    </source>
</evidence>
<dbReference type="InterPro" id="IPR036388">
    <property type="entry name" value="WH-like_DNA-bd_sf"/>
</dbReference>
<evidence type="ECO:0000313" key="7">
    <source>
        <dbReference type="Proteomes" id="UP000664904"/>
    </source>
</evidence>
<dbReference type="EMBL" id="CP072135">
    <property type="protein sequence ID" value="QTH73121.1"/>
    <property type="molecule type" value="Genomic_DNA"/>
</dbReference>
<protein>
    <submittedName>
        <fullName evidence="6">LysR family transcriptional regulator</fullName>
    </submittedName>
</protein>
<geneLocation type="plasmid" evidence="6 7">
    <name>unnamed5</name>
</geneLocation>
<evidence type="ECO:0000256" key="2">
    <source>
        <dbReference type="ARBA" id="ARBA00023015"/>
    </source>
</evidence>
<dbReference type="InterPro" id="IPR036390">
    <property type="entry name" value="WH_DNA-bd_sf"/>
</dbReference>
<dbReference type="PANTHER" id="PTHR30126">
    <property type="entry name" value="HTH-TYPE TRANSCRIPTIONAL REGULATOR"/>
    <property type="match status" value="1"/>
</dbReference>
<keyword evidence="7" id="KW-1185">Reference proteome</keyword>
<dbReference type="Proteomes" id="UP000664904">
    <property type="component" value="Plasmid unnamed5"/>
</dbReference>
<dbReference type="KEGG" id="pxi:J5O05_20135"/>
<accession>A0A975HMG7</accession>
<organism evidence="6 7">
    <name type="scientific">Pseudoalteromonas xiamenensis</name>
    <dbReference type="NCBI Taxonomy" id="882626"/>
    <lineage>
        <taxon>Bacteria</taxon>
        <taxon>Pseudomonadati</taxon>
        <taxon>Pseudomonadota</taxon>
        <taxon>Gammaproteobacteria</taxon>
        <taxon>Alteromonadales</taxon>
        <taxon>Pseudoalteromonadaceae</taxon>
        <taxon>Pseudoalteromonas</taxon>
    </lineage>
</organism>
<dbReference type="SUPFAM" id="SSF53850">
    <property type="entry name" value="Periplasmic binding protein-like II"/>
    <property type="match status" value="1"/>
</dbReference>
<dbReference type="Gene3D" id="1.10.10.10">
    <property type="entry name" value="Winged helix-like DNA-binding domain superfamily/Winged helix DNA-binding domain"/>
    <property type="match status" value="1"/>
</dbReference>
<dbReference type="InterPro" id="IPR000847">
    <property type="entry name" value="LysR_HTH_N"/>
</dbReference>
<comment type="similarity">
    <text evidence="1">Belongs to the LysR transcriptional regulatory family.</text>
</comment>
<keyword evidence="2" id="KW-0805">Transcription regulation</keyword>
<dbReference type="PROSITE" id="PS50931">
    <property type="entry name" value="HTH_LYSR"/>
    <property type="match status" value="1"/>
</dbReference>
<dbReference type="InterPro" id="IPR005119">
    <property type="entry name" value="LysR_subst-bd"/>
</dbReference>
<evidence type="ECO:0000259" key="5">
    <source>
        <dbReference type="PROSITE" id="PS50931"/>
    </source>
</evidence>
<dbReference type="PRINTS" id="PR00039">
    <property type="entry name" value="HTHLYSR"/>
</dbReference>
<proteinExistence type="inferred from homology"/>
<sequence length="298" mass="33721">MKLAQLEMLDVIAKSASLSEAAIKLHKTQPALTQSIRKLEEEVGFQLLDRTQYRLTMTEKGRHFHKEVEMLLANHTHLKSLAKELALGNEPKVQICYQPIFNSPTYQTVISEVFHQFPNTEFVISNGKRFAALEQVNTGVADIGIGPWFDLFHATGDFDSMPIGDISFGIVCKAGLMPQSLDYETLTNFPCLAMVESDFSFDSERLAYAKGASLMKVDDLDTLKSFVLSGCGWALMSLTHCQTELEAGLLQQIKIHNKQHEFFAKIHVFRKPNKHHGPVSRALWSEFEKLSVEYERRV</sequence>
<keyword evidence="4" id="KW-0804">Transcription</keyword>
<evidence type="ECO:0000256" key="4">
    <source>
        <dbReference type="ARBA" id="ARBA00023163"/>
    </source>
</evidence>
<dbReference type="GO" id="GO:0003700">
    <property type="term" value="F:DNA-binding transcription factor activity"/>
    <property type="evidence" value="ECO:0007669"/>
    <property type="project" value="InterPro"/>
</dbReference>
<dbReference type="Pfam" id="PF03466">
    <property type="entry name" value="LysR_substrate"/>
    <property type="match status" value="1"/>
</dbReference>